<dbReference type="PANTHER" id="PTHR42847">
    <property type="entry name" value="ALKANESULFONATE MONOOXYGENASE"/>
    <property type="match status" value="1"/>
</dbReference>
<dbReference type="OrthoDB" id="143323at2"/>
<dbReference type="InterPro" id="IPR011251">
    <property type="entry name" value="Luciferase-like_dom"/>
</dbReference>
<dbReference type="Proteomes" id="UP000256913">
    <property type="component" value="Unassembled WGS sequence"/>
</dbReference>
<dbReference type="GO" id="GO:0046306">
    <property type="term" value="P:alkanesulfonate catabolic process"/>
    <property type="evidence" value="ECO:0007669"/>
    <property type="project" value="TreeGrafter"/>
</dbReference>
<organism evidence="6 7">
    <name type="scientific">Asanoa ferruginea</name>
    <dbReference type="NCBI Taxonomy" id="53367"/>
    <lineage>
        <taxon>Bacteria</taxon>
        <taxon>Bacillati</taxon>
        <taxon>Actinomycetota</taxon>
        <taxon>Actinomycetes</taxon>
        <taxon>Micromonosporales</taxon>
        <taxon>Micromonosporaceae</taxon>
        <taxon>Asanoa</taxon>
    </lineage>
</organism>
<comment type="caution">
    <text evidence="6">The sequence shown here is derived from an EMBL/GenBank/DDBJ whole genome shotgun (WGS) entry which is preliminary data.</text>
</comment>
<keyword evidence="3" id="KW-0560">Oxidoreductase</keyword>
<dbReference type="InterPro" id="IPR036661">
    <property type="entry name" value="Luciferase-like_sf"/>
</dbReference>
<dbReference type="PANTHER" id="PTHR42847:SF4">
    <property type="entry name" value="ALKANESULFONATE MONOOXYGENASE-RELATED"/>
    <property type="match status" value="1"/>
</dbReference>
<keyword evidence="2" id="KW-0288">FMN</keyword>
<proteinExistence type="predicted"/>
<evidence type="ECO:0000256" key="2">
    <source>
        <dbReference type="ARBA" id="ARBA00022643"/>
    </source>
</evidence>
<dbReference type="AlphaFoldDB" id="A0A3D9ZC90"/>
<dbReference type="Pfam" id="PF00296">
    <property type="entry name" value="Bac_luciferase"/>
    <property type="match status" value="1"/>
</dbReference>
<feature type="domain" description="Luciferase-like" evidence="5">
    <location>
        <begin position="17"/>
        <end position="253"/>
    </location>
</feature>
<dbReference type="Gene3D" id="3.20.20.30">
    <property type="entry name" value="Luciferase-like domain"/>
    <property type="match status" value="1"/>
</dbReference>
<dbReference type="InterPro" id="IPR050172">
    <property type="entry name" value="SsuD_RutA_monooxygenase"/>
</dbReference>
<evidence type="ECO:0000313" key="7">
    <source>
        <dbReference type="Proteomes" id="UP000256913"/>
    </source>
</evidence>
<dbReference type="SUPFAM" id="SSF51679">
    <property type="entry name" value="Bacterial luciferase-like"/>
    <property type="match status" value="1"/>
</dbReference>
<dbReference type="InterPro" id="IPR019952">
    <property type="entry name" value="F420_OxRdatse_Rv1855c_pred"/>
</dbReference>
<keyword evidence="7" id="KW-1185">Reference proteome</keyword>
<gene>
    <name evidence="6" type="ORF">DFJ67_0487</name>
</gene>
<keyword evidence="1" id="KW-0285">Flavoprotein</keyword>
<evidence type="ECO:0000259" key="5">
    <source>
        <dbReference type="Pfam" id="PF00296"/>
    </source>
</evidence>
<accession>A0A3D9ZC90</accession>
<dbReference type="NCBIfam" id="TIGR03560">
    <property type="entry name" value="F420_Rv1855c"/>
    <property type="match status" value="1"/>
</dbReference>
<evidence type="ECO:0000256" key="4">
    <source>
        <dbReference type="ARBA" id="ARBA00023033"/>
    </source>
</evidence>
<sequence length="285" mass="30051">MRLSINMTNAAFPGPLARDLADVARAADQGGLDTLWVGDHLIQAEPGLDLEEPAVEAYTTLGFLAATTSRLRLGTMVSAVTFRPPALLVKAVTTLDVLSGGRAWFGVGAGYHEAEAAMMGLPLPPAAERFALLDDTLRLALRMWAGDQSTFDGARTHLDRPIGSPGPLTRPHPPILVGGMGEKKTLRLVARYAQACNLPDIPDGGGTIRHKLEVLAEHCAAEGTDFAAIEKTVSTRLGADETPEQFSERATALAGLGIGHLVVIFRGPWTPAAVDRLAAAGRLLG</sequence>
<evidence type="ECO:0000256" key="3">
    <source>
        <dbReference type="ARBA" id="ARBA00023002"/>
    </source>
</evidence>
<name>A0A3D9ZC90_9ACTN</name>
<keyword evidence="4" id="KW-0503">Monooxygenase</keyword>
<evidence type="ECO:0000256" key="1">
    <source>
        <dbReference type="ARBA" id="ARBA00022630"/>
    </source>
</evidence>
<dbReference type="EMBL" id="QUMQ01000001">
    <property type="protein sequence ID" value="REF94549.1"/>
    <property type="molecule type" value="Genomic_DNA"/>
</dbReference>
<protein>
    <submittedName>
        <fullName evidence="6">F420-dependent oxidoreductase-like protein</fullName>
    </submittedName>
</protein>
<dbReference type="GO" id="GO:0008726">
    <property type="term" value="F:alkanesulfonate monooxygenase activity"/>
    <property type="evidence" value="ECO:0007669"/>
    <property type="project" value="TreeGrafter"/>
</dbReference>
<evidence type="ECO:0000313" key="6">
    <source>
        <dbReference type="EMBL" id="REF94549.1"/>
    </source>
</evidence>
<reference evidence="6 7" key="1">
    <citation type="submission" date="2018-08" db="EMBL/GenBank/DDBJ databases">
        <title>Sequencing the genomes of 1000 actinobacteria strains.</title>
        <authorList>
            <person name="Klenk H.-P."/>
        </authorList>
    </citation>
    <scope>NUCLEOTIDE SEQUENCE [LARGE SCALE GENOMIC DNA]</scope>
    <source>
        <strain evidence="6 7">DSM 44099</strain>
    </source>
</reference>
<dbReference type="RefSeq" id="WP_116066345.1">
    <property type="nucleotide sequence ID" value="NZ_BONB01000053.1"/>
</dbReference>